<name>A0AAI8YLK8_9PEZI</name>
<dbReference type="Proteomes" id="UP001295740">
    <property type="component" value="Unassembled WGS sequence"/>
</dbReference>
<gene>
    <name evidence="2" type="ORF">KHLLAP_LOCUS12230</name>
</gene>
<feature type="compositionally biased region" description="Basic and acidic residues" evidence="1">
    <location>
        <begin position="48"/>
        <end position="68"/>
    </location>
</feature>
<proteinExistence type="predicted"/>
<feature type="compositionally biased region" description="Basic and acidic residues" evidence="1">
    <location>
        <begin position="78"/>
        <end position="94"/>
    </location>
</feature>
<feature type="region of interest" description="Disordered" evidence="1">
    <location>
        <begin position="1"/>
        <end position="94"/>
    </location>
</feature>
<reference evidence="2" key="1">
    <citation type="submission" date="2023-10" db="EMBL/GenBank/DDBJ databases">
        <authorList>
            <person name="Hackl T."/>
        </authorList>
    </citation>
    <scope>NUCLEOTIDE SEQUENCE</scope>
</reference>
<evidence type="ECO:0000256" key="1">
    <source>
        <dbReference type="SAM" id="MobiDB-lite"/>
    </source>
</evidence>
<evidence type="ECO:0000313" key="3">
    <source>
        <dbReference type="Proteomes" id="UP001295740"/>
    </source>
</evidence>
<comment type="caution">
    <text evidence="2">The sequence shown here is derived from an EMBL/GenBank/DDBJ whole genome shotgun (WGS) entry which is preliminary data.</text>
</comment>
<keyword evidence="3" id="KW-1185">Reference proteome</keyword>
<sequence length="94" mass="10599">MRSPRHLRPEPPLVPRYFSRQPLPPEKMSSMHSSAGNSPEQTAEEGGSDTHQREMIALLKEETKDLTEQRASALDQISKLEKTNKESDGKVETL</sequence>
<organism evidence="2 3">
    <name type="scientific">Anthostomella pinea</name>
    <dbReference type="NCBI Taxonomy" id="933095"/>
    <lineage>
        <taxon>Eukaryota</taxon>
        <taxon>Fungi</taxon>
        <taxon>Dikarya</taxon>
        <taxon>Ascomycota</taxon>
        <taxon>Pezizomycotina</taxon>
        <taxon>Sordariomycetes</taxon>
        <taxon>Xylariomycetidae</taxon>
        <taxon>Xylariales</taxon>
        <taxon>Xylariaceae</taxon>
        <taxon>Anthostomella</taxon>
    </lineage>
</organism>
<protein>
    <submittedName>
        <fullName evidence="2">Uu.00g073870.m01.CDS01</fullName>
    </submittedName>
</protein>
<dbReference type="EMBL" id="CAUWAG010000018">
    <property type="protein sequence ID" value="CAJ2511762.1"/>
    <property type="molecule type" value="Genomic_DNA"/>
</dbReference>
<dbReference type="AlphaFoldDB" id="A0AAI8YLK8"/>
<accession>A0AAI8YLK8</accession>
<evidence type="ECO:0000313" key="2">
    <source>
        <dbReference type="EMBL" id="CAJ2511762.1"/>
    </source>
</evidence>
<feature type="compositionally biased region" description="Polar residues" evidence="1">
    <location>
        <begin position="30"/>
        <end position="41"/>
    </location>
</feature>